<dbReference type="AlphaFoldDB" id="A0A2H1IVT9"/>
<evidence type="ECO:0000256" key="1">
    <source>
        <dbReference type="SAM" id="MobiDB-lite"/>
    </source>
</evidence>
<keyword evidence="2" id="KW-1133">Transmembrane helix</keyword>
<feature type="region of interest" description="Disordered" evidence="1">
    <location>
        <begin position="103"/>
        <end position="157"/>
    </location>
</feature>
<gene>
    <name evidence="3" type="ORF">BC102111_01644</name>
</gene>
<accession>A0A2H1IVT9</accession>
<reference evidence="3 4" key="1">
    <citation type="submission" date="2017-03" db="EMBL/GenBank/DDBJ databases">
        <authorList>
            <person name="Afonso C.L."/>
            <person name="Miller P.J."/>
            <person name="Scott M.A."/>
            <person name="Spackman E."/>
            <person name="Goraichik I."/>
            <person name="Dimitrov K.M."/>
            <person name="Suarez D.L."/>
            <person name="Swayne D.E."/>
        </authorList>
    </citation>
    <scope>NUCLEOTIDE SEQUENCE [LARGE SCALE GENOMIC DNA]</scope>
    <source>
        <strain evidence="3 4">CIP 102111</strain>
    </source>
</reference>
<feature type="transmembrane region" description="Helical" evidence="2">
    <location>
        <begin position="38"/>
        <end position="56"/>
    </location>
</feature>
<sequence>MEFTLDIWQVVQLCVSTVFPLLVGLVTKLSTSGGVRAILLAAIAFATSLGTEALAANQAGQTYDLGQGLMTGLTSFLIAVGMYYGLWKPTGAAVAAQAVGSTGAAPADQIPGNWSGADSDEVEPLEDDGNEDLDESDDPGVTEVDATPPPEGYEPRH</sequence>
<keyword evidence="2" id="KW-0812">Transmembrane</keyword>
<name>A0A2H1IVT9_9MICO</name>
<evidence type="ECO:0000313" key="4">
    <source>
        <dbReference type="Proteomes" id="UP000234333"/>
    </source>
</evidence>
<feature type="transmembrane region" description="Helical" evidence="2">
    <location>
        <begin position="6"/>
        <end position="26"/>
    </location>
</feature>
<protein>
    <recommendedName>
        <fullName evidence="5">Holin</fullName>
    </recommendedName>
</protein>
<feature type="compositionally biased region" description="Acidic residues" evidence="1">
    <location>
        <begin position="118"/>
        <end position="140"/>
    </location>
</feature>
<dbReference type="GeneID" id="99775368"/>
<feature type="transmembrane region" description="Helical" evidence="2">
    <location>
        <begin position="68"/>
        <end position="87"/>
    </location>
</feature>
<dbReference type="Proteomes" id="UP000234333">
    <property type="component" value="Unassembled WGS sequence"/>
</dbReference>
<organism evidence="3 4">
    <name type="scientific">Brevibacterium casei CIP 102111</name>
    <dbReference type="NCBI Taxonomy" id="1255625"/>
    <lineage>
        <taxon>Bacteria</taxon>
        <taxon>Bacillati</taxon>
        <taxon>Actinomycetota</taxon>
        <taxon>Actinomycetes</taxon>
        <taxon>Micrococcales</taxon>
        <taxon>Brevibacteriaceae</taxon>
        <taxon>Brevibacterium</taxon>
    </lineage>
</organism>
<proteinExistence type="predicted"/>
<dbReference type="EMBL" id="FXZC01000003">
    <property type="protein sequence ID" value="SMX79347.1"/>
    <property type="molecule type" value="Genomic_DNA"/>
</dbReference>
<evidence type="ECO:0008006" key="5">
    <source>
        <dbReference type="Google" id="ProtNLM"/>
    </source>
</evidence>
<evidence type="ECO:0000313" key="3">
    <source>
        <dbReference type="EMBL" id="SMX79347.1"/>
    </source>
</evidence>
<dbReference type="RefSeq" id="WP_180960596.1">
    <property type="nucleotide sequence ID" value="NZ_FXZC01000003.1"/>
</dbReference>
<feature type="compositionally biased region" description="Pro residues" evidence="1">
    <location>
        <begin position="147"/>
        <end position="157"/>
    </location>
</feature>
<keyword evidence="2" id="KW-0472">Membrane</keyword>
<evidence type="ECO:0000256" key="2">
    <source>
        <dbReference type="SAM" id="Phobius"/>
    </source>
</evidence>